<feature type="modified residue" description="4-aspartylphosphate" evidence="2">
    <location>
        <position position="67"/>
    </location>
</feature>
<protein>
    <submittedName>
        <fullName evidence="4">Response regulator</fullName>
    </submittedName>
</protein>
<sequence>MHIEQKNWTNRQLDSVSRVLVVDDYRASAIAVADYLSLSGFQTRVAGGCGDALEMIRNWVPDVILLDLMMPQRDGFTTARAIREYLPTSRTFICAYTGRDEVLITRCVEGSVFDGYFRKGASPPNLTLYLNRLKRTNHAVSEEENG</sequence>
<dbReference type="EMBL" id="JAQQDB010000073">
    <property type="protein sequence ID" value="MFM0523138.1"/>
    <property type="molecule type" value="Genomic_DNA"/>
</dbReference>
<dbReference type="InterPro" id="IPR050595">
    <property type="entry name" value="Bact_response_regulator"/>
</dbReference>
<dbReference type="Pfam" id="PF00072">
    <property type="entry name" value="Response_reg"/>
    <property type="match status" value="1"/>
</dbReference>
<evidence type="ECO:0000313" key="4">
    <source>
        <dbReference type="EMBL" id="MFM0523138.1"/>
    </source>
</evidence>
<dbReference type="InterPro" id="IPR011006">
    <property type="entry name" value="CheY-like_superfamily"/>
</dbReference>
<evidence type="ECO:0000313" key="5">
    <source>
        <dbReference type="Proteomes" id="UP001629462"/>
    </source>
</evidence>
<keyword evidence="1 2" id="KW-0597">Phosphoprotein</keyword>
<accession>A0ABW9CZ59</accession>
<gene>
    <name evidence="4" type="ORF">PQR08_37585</name>
</gene>
<evidence type="ECO:0000256" key="1">
    <source>
        <dbReference type="ARBA" id="ARBA00022553"/>
    </source>
</evidence>
<feature type="domain" description="Response regulatory" evidence="3">
    <location>
        <begin position="18"/>
        <end position="134"/>
    </location>
</feature>
<proteinExistence type="predicted"/>
<name>A0ABW9CZ59_9BURK</name>
<dbReference type="CDD" id="cd17546">
    <property type="entry name" value="REC_hyHK_CKI1_RcsC-like"/>
    <property type="match status" value="1"/>
</dbReference>
<dbReference type="PANTHER" id="PTHR44591:SF3">
    <property type="entry name" value="RESPONSE REGULATORY DOMAIN-CONTAINING PROTEIN"/>
    <property type="match status" value="1"/>
</dbReference>
<evidence type="ECO:0000259" key="3">
    <source>
        <dbReference type="PROSITE" id="PS50110"/>
    </source>
</evidence>
<keyword evidence="5" id="KW-1185">Reference proteome</keyword>
<organism evidence="4 5">
    <name type="scientific">Caballeronia jiangsuensis</name>
    <dbReference type="NCBI Taxonomy" id="1458357"/>
    <lineage>
        <taxon>Bacteria</taxon>
        <taxon>Pseudomonadati</taxon>
        <taxon>Pseudomonadota</taxon>
        <taxon>Betaproteobacteria</taxon>
        <taxon>Burkholderiales</taxon>
        <taxon>Burkholderiaceae</taxon>
        <taxon>Caballeronia</taxon>
    </lineage>
</organism>
<dbReference type="PROSITE" id="PS50110">
    <property type="entry name" value="RESPONSE_REGULATORY"/>
    <property type="match status" value="1"/>
</dbReference>
<dbReference type="Proteomes" id="UP001629462">
    <property type="component" value="Unassembled WGS sequence"/>
</dbReference>
<evidence type="ECO:0000256" key="2">
    <source>
        <dbReference type="PROSITE-ProRule" id="PRU00169"/>
    </source>
</evidence>
<reference evidence="4 5" key="1">
    <citation type="journal article" date="2024" name="Chem. Sci.">
        <title>Discovery of megapolipeptins by genome mining of a Burkholderiales bacteria collection.</title>
        <authorList>
            <person name="Paulo B.S."/>
            <person name="Recchia M.J.J."/>
            <person name="Lee S."/>
            <person name="Fergusson C.H."/>
            <person name="Romanowski S.B."/>
            <person name="Hernandez A."/>
            <person name="Krull N."/>
            <person name="Liu D.Y."/>
            <person name="Cavanagh H."/>
            <person name="Bos A."/>
            <person name="Gray C.A."/>
            <person name="Murphy B.T."/>
            <person name="Linington R.G."/>
            <person name="Eustaquio A.S."/>
        </authorList>
    </citation>
    <scope>NUCLEOTIDE SEQUENCE [LARGE SCALE GENOMIC DNA]</scope>
    <source>
        <strain evidence="4 5">RL17-374-BIF-D</strain>
    </source>
</reference>
<dbReference type="SMART" id="SM00448">
    <property type="entry name" value="REC"/>
    <property type="match status" value="1"/>
</dbReference>
<dbReference type="RefSeq" id="WP_408164317.1">
    <property type="nucleotide sequence ID" value="NZ_JAQQDB010000073.1"/>
</dbReference>
<comment type="caution">
    <text evidence="4">The sequence shown here is derived from an EMBL/GenBank/DDBJ whole genome shotgun (WGS) entry which is preliminary data.</text>
</comment>
<dbReference type="PANTHER" id="PTHR44591">
    <property type="entry name" value="STRESS RESPONSE REGULATOR PROTEIN 1"/>
    <property type="match status" value="1"/>
</dbReference>
<dbReference type="SUPFAM" id="SSF52172">
    <property type="entry name" value="CheY-like"/>
    <property type="match status" value="1"/>
</dbReference>
<dbReference type="Gene3D" id="3.40.50.2300">
    <property type="match status" value="1"/>
</dbReference>
<dbReference type="InterPro" id="IPR001789">
    <property type="entry name" value="Sig_transdc_resp-reg_receiver"/>
</dbReference>